<evidence type="ECO:0000256" key="1">
    <source>
        <dbReference type="SAM" id="SignalP"/>
    </source>
</evidence>
<evidence type="ECO:0008006" key="4">
    <source>
        <dbReference type="Google" id="ProtNLM"/>
    </source>
</evidence>
<sequence>MRGKVLGCLLLVALGLTACQAARDEASSGLYLGGAAGTTFRSTR</sequence>
<evidence type="ECO:0000313" key="3">
    <source>
        <dbReference type="Proteomes" id="UP001589865"/>
    </source>
</evidence>
<dbReference type="EMBL" id="JBHLUN010000005">
    <property type="protein sequence ID" value="MFC0408013.1"/>
    <property type="molecule type" value="Genomic_DNA"/>
</dbReference>
<organism evidence="2 3">
    <name type="scientific">Roseomonas elaeocarpi</name>
    <dbReference type="NCBI Taxonomy" id="907779"/>
    <lineage>
        <taxon>Bacteria</taxon>
        <taxon>Pseudomonadati</taxon>
        <taxon>Pseudomonadota</taxon>
        <taxon>Alphaproteobacteria</taxon>
        <taxon>Acetobacterales</taxon>
        <taxon>Roseomonadaceae</taxon>
        <taxon>Roseomonas</taxon>
    </lineage>
</organism>
<feature type="chain" id="PRO_5045258214" description="Argininosuccinate lyase" evidence="1">
    <location>
        <begin position="22"/>
        <end position="44"/>
    </location>
</feature>
<gene>
    <name evidence="2" type="ORF">ACFFGY_07100</name>
</gene>
<comment type="caution">
    <text evidence="2">The sequence shown here is derived from an EMBL/GenBank/DDBJ whole genome shotgun (WGS) entry which is preliminary data.</text>
</comment>
<dbReference type="PROSITE" id="PS51257">
    <property type="entry name" value="PROKAR_LIPOPROTEIN"/>
    <property type="match status" value="1"/>
</dbReference>
<dbReference type="Proteomes" id="UP001589865">
    <property type="component" value="Unassembled WGS sequence"/>
</dbReference>
<protein>
    <recommendedName>
        <fullName evidence="4">Argininosuccinate lyase</fullName>
    </recommendedName>
</protein>
<accession>A0ABV6JTU7</accession>
<keyword evidence="3" id="KW-1185">Reference proteome</keyword>
<name>A0ABV6JTU7_9PROT</name>
<evidence type="ECO:0000313" key="2">
    <source>
        <dbReference type="EMBL" id="MFC0408013.1"/>
    </source>
</evidence>
<reference evidence="2 3" key="1">
    <citation type="submission" date="2024-09" db="EMBL/GenBank/DDBJ databases">
        <authorList>
            <person name="Sun Q."/>
            <person name="Mori K."/>
        </authorList>
    </citation>
    <scope>NUCLEOTIDE SEQUENCE [LARGE SCALE GENOMIC DNA]</scope>
    <source>
        <strain evidence="2 3">TBRC 5777</strain>
    </source>
</reference>
<feature type="signal peptide" evidence="1">
    <location>
        <begin position="1"/>
        <end position="21"/>
    </location>
</feature>
<proteinExistence type="predicted"/>
<keyword evidence="1" id="KW-0732">Signal</keyword>